<keyword evidence="3" id="KW-1185">Reference proteome</keyword>
<protein>
    <submittedName>
        <fullName evidence="2">Uncharacterized protein</fullName>
    </submittedName>
</protein>
<proteinExistence type="predicted"/>
<feature type="region of interest" description="Disordered" evidence="1">
    <location>
        <begin position="67"/>
        <end position="98"/>
    </location>
</feature>
<dbReference type="Proteomes" id="UP000749559">
    <property type="component" value="Unassembled WGS sequence"/>
</dbReference>
<organism evidence="2 3">
    <name type="scientific">Owenia fusiformis</name>
    <name type="common">Polychaete worm</name>
    <dbReference type="NCBI Taxonomy" id="6347"/>
    <lineage>
        <taxon>Eukaryota</taxon>
        <taxon>Metazoa</taxon>
        <taxon>Spiralia</taxon>
        <taxon>Lophotrochozoa</taxon>
        <taxon>Annelida</taxon>
        <taxon>Polychaeta</taxon>
        <taxon>Sedentaria</taxon>
        <taxon>Canalipalpata</taxon>
        <taxon>Sabellida</taxon>
        <taxon>Oweniida</taxon>
        <taxon>Oweniidae</taxon>
        <taxon>Owenia</taxon>
    </lineage>
</organism>
<dbReference type="EMBL" id="CAIIXF020000010">
    <property type="protein sequence ID" value="CAH1795920.1"/>
    <property type="molecule type" value="Genomic_DNA"/>
</dbReference>
<sequence>METRSEERSKSPKEACSKTWKHTLRNYYHAKLTSMSTTLPDVEDQGNKKLLSTFPKQTNGCQNKTKTVKKKKTKSTIKPQQNIHLVRATKPKPTQTQPECVIEINDKKQTRQPVFSASKMTCPKRYTTKEAGNPENFEDIMMHALLQAERSLGNESADMKTFMASDEDTAEQKSRG</sequence>
<evidence type="ECO:0000313" key="2">
    <source>
        <dbReference type="EMBL" id="CAH1795920.1"/>
    </source>
</evidence>
<gene>
    <name evidence="2" type="ORF">OFUS_LOCUS20386</name>
</gene>
<feature type="region of interest" description="Disordered" evidence="1">
    <location>
        <begin position="156"/>
        <end position="176"/>
    </location>
</feature>
<dbReference type="AlphaFoldDB" id="A0A8J1TW47"/>
<feature type="non-terminal residue" evidence="2">
    <location>
        <position position="1"/>
    </location>
</feature>
<name>A0A8J1TW47_OWEFU</name>
<evidence type="ECO:0000256" key="1">
    <source>
        <dbReference type="SAM" id="MobiDB-lite"/>
    </source>
</evidence>
<evidence type="ECO:0000313" key="3">
    <source>
        <dbReference type="Proteomes" id="UP000749559"/>
    </source>
</evidence>
<comment type="caution">
    <text evidence="2">The sequence shown here is derived from an EMBL/GenBank/DDBJ whole genome shotgun (WGS) entry which is preliminary data.</text>
</comment>
<reference evidence="2" key="1">
    <citation type="submission" date="2022-03" db="EMBL/GenBank/DDBJ databases">
        <authorList>
            <person name="Martin C."/>
        </authorList>
    </citation>
    <scope>NUCLEOTIDE SEQUENCE</scope>
</reference>
<accession>A0A8J1TW47</accession>